<dbReference type="InterPro" id="IPR036291">
    <property type="entry name" value="NAD(P)-bd_dom_sf"/>
</dbReference>
<dbReference type="Pfam" id="PF05368">
    <property type="entry name" value="NmrA"/>
    <property type="match status" value="1"/>
</dbReference>
<evidence type="ECO:0000313" key="2">
    <source>
        <dbReference type="EMBL" id="PSL04239.1"/>
    </source>
</evidence>
<evidence type="ECO:0000313" key="3">
    <source>
        <dbReference type="Proteomes" id="UP000243528"/>
    </source>
</evidence>
<feature type="domain" description="NmrA-like" evidence="1">
    <location>
        <begin position="3"/>
        <end position="214"/>
    </location>
</feature>
<reference evidence="2 3" key="1">
    <citation type="submission" date="2018-03" db="EMBL/GenBank/DDBJ databases">
        <title>Genomic Encyclopedia of Archaeal and Bacterial Type Strains, Phase II (KMG-II): from individual species to whole genera.</title>
        <authorList>
            <person name="Goeker M."/>
        </authorList>
    </citation>
    <scope>NUCLEOTIDE SEQUENCE [LARGE SCALE GENOMIC DNA]</scope>
    <source>
        <strain evidence="2 3">DSM 45211</strain>
    </source>
</reference>
<sequence length="283" mass="30185">MYAITGATGHLGGRVAARLAEHRHDLRLVVRDAARAPQLEGADVEEAAYGDFDAMRAALVGVDSLLLVSASEAADRLEQHRTAVRAAAAAGVSRVVYTSFLAAASDATFTFARDHWHTEEFIRGIGVSFTFLRPSLYLDLAPSWAGADRVIRGPAGDGRVAWVARDDIADVAAAILTDDVHDGQTYDVTGREALTLDETAQALSEAAGREVVYRPESMDEARSSRADSGAEAWEIEGWVTSYAAIGTGELDVVSDVVDDLAGHAPVTLREYLAARPEAVAHLK</sequence>
<gene>
    <name evidence="2" type="ORF">CLV30_106245</name>
</gene>
<dbReference type="Proteomes" id="UP000243528">
    <property type="component" value="Unassembled WGS sequence"/>
</dbReference>
<evidence type="ECO:0000259" key="1">
    <source>
        <dbReference type="Pfam" id="PF05368"/>
    </source>
</evidence>
<dbReference type="OrthoDB" id="3243290at2"/>
<organism evidence="2 3">
    <name type="scientific">Haloactinopolyspora alba</name>
    <dbReference type="NCBI Taxonomy" id="648780"/>
    <lineage>
        <taxon>Bacteria</taxon>
        <taxon>Bacillati</taxon>
        <taxon>Actinomycetota</taxon>
        <taxon>Actinomycetes</taxon>
        <taxon>Jiangellales</taxon>
        <taxon>Jiangellaceae</taxon>
        <taxon>Haloactinopolyspora</taxon>
    </lineage>
</organism>
<dbReference type="PANTHER" id="PTHR47129:SF1">
    <property type="entry name" value="NMRA-LIKE DOMAIN-CONTAINING PROTEIN"/>
    <property type="match status" value="1"/>
</dbReference>
<dbReference type="RefSeq" id="WP_106537236.1">
    <property type="nucleotide sequence ID" value="NZ_ML142900.1"/>
</dbReference>
<dbReference type="AlphaFoldDB" id="A0A2P8E454"/>
<accession>A0A2P8E454</accession>
<dbReference type="Gene3D" id="3.40.50.720">
    <property type="entry name" value="NAD(P)-binding Rossmann-like Domain"/>
    <property type="match status" value="1"/>
</dbReference>
<name>A0A2P8E454_9ACTN</name>
<keyword evidence="3" id="KW-1185">Reference proteome</keyword>
<proteinExistence type="predicted"/>
<dbReference type="Gene3D" id="3.90.25.10">
    <property type="entry name" value="UDP-galactose 4-epimerase, domain 1"/>
    <property type="match status" value="1"/>
</dbReference>
<dbReference type="SUPFAM" id="SSF51735">
    <property type="entry name" value="NAD(P)-binding Rossmann-fold domains"/>
    <property type="match status" value="1"/>
</dbReference>
<protein>
    <submittedName>
        <fullName evidence="2">Uncharacterized protein YbjT (DUF2867 family)</fullName>
    </submittedName>
</protein>
<dbReference type="InterPro" id="IPR008030">
    <property type="entry name" value="NmrA-like"/>
</dbReference>
<dbReference type="InterPro" id="IPR052718">
    <property type="entry name" value="NmrA-type_oxidoreductase"/>
</dbReference>
<comment type="caution">
    <text evidence="2">The sequence shown here is derived from an EMBL/GenBank/DDBJ whole genome shotgun (WGS) entry which is preliminary data.</text>
</comment>
<dbReference type="PANTHER" id="PTHR47129">
    <property type="entry name" value="QUINONE OXIDOREDUCTASE 2"/>
    <property type="match status" value="1"/>
</dbReference>
<dbReference type="EMBL" id="PYGE01000006">
    <property type="protein sequence ID" value="PSL04239.1"/>
    <property type="molecule type" value="Genomic_DNA"/>
</dbReference>